<dbReference type="Pfam" id="PF14361">
    <property type="entry name" value="RsbRD_N"/>
    <property type="match status" value="1"/>
</dbReference>
<name>A0A4R0PGY8_9HYPH</name>
<gene>
    <name evidence="3" type="ORF">E0D97_01515</name>
</gene>
<dbReference type="EMBL" id="SJST01000001">
    <property type="protein sequence ID" value="TCD16143.1"/>
    <property type="molecule type" value="Genomic_DNA"/>
</dbReference>
<dbReference type="Gene3D" id="3.30.750.24">
    <property type="entry name" value="STAS domain"/>
    <property type="match status" value="1"/>
</dbReference>
<dbReference type="OrthoDB" id="7352262at2"/>
<keyword evidence="1" id="KW-0597">Phosphoprotein</keyword>
<evidence type="ECO:0000313" key="4">
    <source>
        <dbReference type="Proteomes" id="UP000291301"/>
    </source>
</evidence>
<comment type="caution">
    <text evidence="3">The sequence shown here is derived from an EMBL/GenBank/DDBJ whole genome shotgun (WGS) entry which is preliminary data.</text>
</comment>
<dbReference type="Pfam" id="PF01740">
    <property type="entry name" value="STAS"/>
    <property type="match status" value="1"/>
</dbReference>
<dbReference type="CDD" id="cd07041">
    <property type="entry name" value="STAS_RsbR_RsbS_like"/>
    <property type="match status" value="1"/>
</dbReference>
<dbReference type="PROSITE" id="PS50801">
    <property type="entry name" value="STAS"/>
    <property type="match status" value="1"/>
</dbReference>
<evidence type="ECO:0000313" key="3">
    <source>
        <dbReference type="EMBL" id="TCD16143.1"/>
    </source>
</evidence>
<feature type="domain" description="STAS" evidence="2">
    <location>
        <begin position="166"/>
        <end position="277"/>
    </location>
</feature>
<dbReference type="InterPro" id="IPR002645">
    <property type="entry name" value="STAS_dom"/>
</dbReference>
<dbReference type="InterPro" id="IPR051932">
    <property type="entry name" value="Bact_StressResp_Reg"/>
</dbReference>
<dbReference type="RefSeq" id="WP_131564742.1">
    <property type="nucleotide sequence ID" value="NZ_JAINFK010000001.1"/>
</dbReference>
<evidence type="ECO:0000259" key="2">
    <source>
        <dbReference type="PROSITE" id="PS50801"/>
    </source>
</evidence>
<evidence type="ECO:0000256" key="1">
    <source>
        <dbReference type="ARBA" id="ARBA00022553"/>
    </source>
</evidence>
<dbReference type="Proteomes" id="UP000291301">
    <property type="component" value="Unassembled WGS sequence"/>
</dbReference>
<sequence length="296" mass="33267">MPNRSDGKGLEIIEDDFDAVVNDWIEMQKDEGIQRTDLFSETEIHEQTRSFLRAFIHGIRAGGSVTDFSLEHKSWQELRDVLDDITRERIGRGVPAGEMAGFVLALKEPVFNRLREHYGKKVDTMLDEIVKFGSVVDELALFTNQQFIIEREQVIERQRDEMLELSTPVVELWERVLTIPLIGTLDSVRAQEVMENLLEAIVRHRAEVAIVDITGVQTVDTQVAQHLLRTAAAVRLMGAECIISGVSPKIAQTIVQLGVDVGDVTTRSSIRTALVHAFETVGYTITRRGGEAEQFV</sequence>
<dbReference type="InterPro" id="IPR025751">
    <property type="entry name" value="RsbRD_N_dom"/>
</dbReference>
<accession>A0A4R0PGY8</accession>
<proteinExistence type="predicted"/>
<keyword evidence="4" id="KW-1185">Reference proteome</keyword>
<dbReference type="AlphaFoldDB" id="A0A4R0PGY8"/>
<dbReference type="PANTHER" id="PTHR33745:SF3">
    <property type="entry name" value="RSBT CO-ANTAGONIST PROTEIN RSBRC"/>
    <property type="match status" value="1"/>
</dbReference>
<organism evidence="3 4">
    <name type="scientific">Oricola cellulosilytica</name>
    <dbReference type="NCBI Taxonomy" id="1429082"/>
    <lineage>
        <taxon>Bacteria</taxon>
        <taxon>Pseudomonadati</taxon>
        <taxon>Pseudomonadota</taxon>
        <taxon>Alphaproteobacteria</taxon>
        <taxon>Hyphomicrobiales</taxon>
        <taxon>Ahrensiaceae</taxon>
        <taxon>Oricola</taxon>
    </lineage>
</organism>
<reference evidence="3 4" key="1">
    <citation type="journal article" date="2015" name="Antonie Van Leeuwenhoek">
        <title>Oricola cellulosilytica gen. nov., sp. nov., a cellulose-degrading bacterium of the family Phyllobacteriaceae isolated from surface seashore water, and emended descriptions of Mesorhizobium loti and Phyllobacterium myrsinacearum.</title>
        <authorList>
            <person name="Hameed A."/>
            <person name="Shahina M."/>
            <person name="Lai W.A."/>
            <person name="Lin S.Y."/>
            <person name="Young L.S."/>
            <person name="Liu Y.C."/>
            <person name="Hsu Y.H."/>
            <person name="Young C.C."/>
        </authorList>
    </citation>
    <scope>NUCLEOTIDE SEQUENCE [LARGE SCALE GENOMIC DNA]</scope>
    <source>
        <strain evidence="3 4">KCTC 52183</strain>
    </source>
</reference>
<dbReference type="InterPro" id="IPR036513">
    <property type="entry name" value="STAS_dom_sf"/>
</dbReference>
<dbReference type="SUPFAM" id="SSF52091">
    <property type="entry name" value="SpoIIaa-like"/>
    <property type="match status" value="1"/>
</dbReference>
<protein>
    <submittedName>
        <fullName evidence="3">STAS domain-containing protein</fullName>
    </submittedName>
</protein>
<dbReference type="PANTHER" id="PTHR33745">
    <property type="entry name" value="RSBT ANTAGONIST PROTEIN RSBS-RELATED"/>
    <property type="match status" value="1"/>
</dbReference>